<accession>A0A9Q1H569</accession>
<feature type="compositionally biased region" description="Basic and acidic residues" evidence="1">
    <location>
        <begin position="193"/>
        <end position="202"/>
    </location>
</feature>
<evidence type="ECO:0000313" key="3">
    <source>
        <dbReference type="Proteomes" id="UP001152320"/>
    </source>
</evidence>
<name>A0A9Q1H569_HOLLE</name>
<feature type="compositionally biased region" description="Basic and acidic residues" evidence="1">
    <location>
        <begin position="1"/>
        <end position="13"/>
    </location>
</feature>
<sequence length="526" mass="60008">MDFKTGEEAKENCMEPDAEDTQKKSSSRLEGNSSLPGSRSWSKLSCQTLDKEQQTDEVESGPQNVSSEREEGTIKETKHEKEEGLTEKEKETEDEPEVIKETELDKETVIELETAVEAEKEEEIEQEKEESEKNEEPENEEPENEESENEESENEESGNEESGNEESGNEESGNEESGKECEEEETEVGSCKDNSEESVEKEIEHFPKIHNDGLESDTFSEVSVHVPRVTIAERIRQLSSESQLSLKAWQDADKRNLRGRINATRSHPNCFSQNHLENITSSRTVGRYKQGETIPSAGVRTVIFWSNERERSNDVADDGNRSHLWASSMNMYSRQGRPVRNLQSVHSCIDRKTDRPQSHEFCSCNRFVDHHNAYFQTLRQKARTASFPGFHIFQTELDEDDELSFRRNPNLSPKLAVGFGPKRNNTPVVPIRRQRTNFSPKQSYNSFSGHNFGRAYPLTSRSRDSFSLRSSSWETSTYSPPQVSPRHPPMPSIISLKSRKPASKPLDKSFNDMIRGTRNFVPNESV</sequence>
<feature type="compositionally biased region" description="Polar residues" evidence="1">
    <location>
        <begin position="28"/>
        <end position="48"/>
    </location>
</feature>
<evidence type="ECO:0000256" key="1">
    <source>
        <dbReference type="SAM" id="MobiDB-lite"/>
    </source>
</evidence>
<keyword evidence="3" id="KW-1185">Reference proteome</keyword>
<reference evidence="2" key="1">
    <citation type="submission" date="2021-10" db="EMBL/GenBank/DDBJ databases">
        <title>Tropical sea cucumber genome reveals ecological adaptation and Cuvierian tubules defense mechanism.</title>
        <authorList>
            <person name="Chen T."/>
        </authorList>
    </citation>
    <scope>NUCLEOTIDE SEQUENCE</scope>
    <source>
        <strain evidence="2">Nanhai2018</strain>
        <tissue evidence="2">Muscle</tissue>
    </source>
</reference>
<organism evidence="2 3">
    <name type="scientific">Holothuria leucospilota</name>
    <name type="common">Black long sea cucumber</name>
    <name type="synonym">Mertensiothuria leucospilota</name>
    <dbReference type="NCBI Taxonomy" id="206669"/>
    <lineage>
        <taxon>Eukaryota</taxon>
        <taxon>Metazoa</taxon>
        <taxon>Echinodermata</taxon>
        <taxon>Eleutherozoa</taxon>
        <taxon>Echinozoa</taxon>
        <taxon>Holothuroidea</taxon>
        <taxon>Aspidochirotacea</taxon>
        <taxon>Aspidochirotida</taxon>
        <taxon>Holothuriidae</taxon>
        <taxon>Holothuria</taxon>
    </lineage>
</organism>
<feature type="compositionally biased region" description="Acidic residues" evidence="1">
    <location>
        <begin position="114"/>
        <end position="129"/>
    </location>
</feature>
<gene>
    <name evidence="2" type="ORF">HOLleu_23392</name>
</gene>
<feature type="compositionally biased region" description="Pro residues" evidence="1">
    <location>
        <begin position="482"/>
        <end position="491"/>
    </location>
</feature>
<evidence type="ECO:0000313" key="2">
    <source>
        <dbReference type="EMBL" id="KAJ8033223.1"/>
    </source>
</evidence>
<feature type="region of interest" description="Disordered" evidence="1">
    <location>
        <begin position="1"/>
        <end position="202"/>
    </location>
</feature>
<dbReference type="AlphaFoldDB" id="A0A9Q1H569"/>
<comment type="caution">
    <text evidence="2">The sequence shown here is derived from an EMBL/GenBank/DDBJ whole genome shotgun (WGS) entry which is preliminary data.</text>
</comment>
<feature type="region of interest" description="Disordered" evidence="1">
    <location>
        <begin position="474"/>
        <end position="510"/>
    </location>
</feature>
<proteinExistence type="predicted"/>
<protein>
    <submittedName>
        <fullName evidence="2">Uncharacterized protein</fullName>
    </submittedName>
</protein>
<feature type="compositionally biased region" description="Basic and acidic residues" evidence="1">
    <location>
        <begin position="67"/>
        <end position="109"/>
    </location>
</feature>
<dbReference type="Proteomes" id="UP001152320">
    <property type="component" value="Chromosome 11"/>
</dbReference>
<dbReference type="EMBL" id="JAIZAY010000011">
    <property type="protein sequence ID" value="KAJ8033223.1"/>
    <property type="molecule type" value="Genomic_DNA"/>
</dbReference>
<feature type="compositionally biased region" description="Acidic residues" evidence="1">
    <location>
        <begin position="137"/>
        <end position="174"/>
    </location>
</feature>